<evidence type="ECO:0000313" key="2">
    <source>
        <dbReference type="Proteomes" id="UP000216840"/>
    </source>
</evidence>
<name>A0A265USJ2_9FLAO</name>
<dbReference type="OrthoDB" id="9760760at2"/>
<accession>A0A265USJ2</accession>
<dbReference type="PANTHER" id="PTHR30267:SF2">
    <property type="entry name" value="PROTEIN PRKA"/>
    <property type="match status" value="1"/>
</dbReference>
<dbReference type="EMBL" id="NGJN01000005">
    <property type="protein sequence ID" value="OZV68037.1"/>
    <property type="molecule type" value="Genomic_DNA"/>
</dbReference>
<dbReference type="SUPFAM" id="SSF52540">
    <property type="entry name" value="P-loop containing nucleoside triphosphate hydrolases"/>
    <property type="match status" value="1"/>
</dbReference>
<protein>
    <submittedName>
        <fullName evidence="1">Magnesium chelatase</fullName>
    </submittedName>
</protein>
<proteinExistence type="predicted"/>
<sequence>MKIETIKTLGELKKSGYQSRSIKDELRDNLIQNIKDKKASFEGIHGYESTVIPELERAILSRHNINLLGLRGQAKTRLARMMVNLLDEYIPYVEGSEINDDPLQPISRYATELINEKGDKTPISWLHRDQRFAEKLATPDVTVADIIGDVDPIKAANLKLSYADDRVIHYGMIPRANRCIFVINELPDLQARIQVALFNILQEGDIQIRGFKLRLPLDMQFVFTANPEDYTNRGSIVTPLKDRIGSQILTHYPNTIETAKTITAQEAKLDSRQKDTIYIPDLAKDLLEQISFEARESEFVDVKSGVSARMSITAFENLLSTAERRALLSGDASTTIRLSDFIGVIPSITGKVELVYEGEQEGADFVAQSLLDNAIKTLFPKYFPKIEKLQKQDEETPYDDLISWFFNGDGFQLLDDFDNATYKAKLDEITPLDALVEEYQPDIDDKDVYFEKEFILWGLVQHKKLSKYRYAEGLKFQDPYGSYISGL</sequence>
<dbReference type="AlphaFoldDB" id="A0A265USJ2"/>
<evidence type="ECO:0000313" key="1">
    <source>
        <dbReference type="EMBL" id="OZV68037.1"/>
    </source>
</evidence>
<dbReference type="InterPro" id="IPR027417">
    <property type="entry name" value="P-loop_NTPase"/>
</dbReference>
<comment type="caution">
    <text evidence="1">The sequence shown here is derived from an EMBL/GenBank/DDBJ whole genome shotgun (WGS) entry which is preliminary data.</text>
</comment>
<dbReference type="Gene3D" id="3.40.50.300">
    <property type="entry name" value="P-loop containing nucleotide triphosphate hydrolases"/>
    <property type="match status" value="1"/>
</dbReference>
<gene>
    <name evidence="1" type="ORF">CA834_10330</name>
</gene>
<dbReference type="PANTHER" id="PTHR30267">
    <property type="entry name" value="PROTEIN KINASE PRKA"/>
    <property type="match status" value="1"/>
</dbReference>
<dbReference type="RefSeq" id="WP_094968626.1">
    <property type="nucleotide sequence ID" value="NZ_NGJN01000005.1"/>
</dbReference>
<dbReference type="Proteomes" id="UP000216840">
    <property type="component" value="Unassembled WGS sequence"/>
</dbReference>
<dbReference type="GO" id="GO:0004672">
    <property type="term" value="F:protein kinase activity"/>
    <property type="evidence" value="ECO:0007669"/>
    <property type="project" value="TreeGrafter"/>
</dbReference>
<reference evidence="1 2" key="1">
    <citation type="submission" date="2017-05" db="EMBL/GenBank/DDBJ databases">
        <title>The draft genome sequence of Idiomarina salinarum WNB302.</title>
        <authorList>
            <person name="Sun Y."/>
            <person name="Chen B."/>
            <person name="Du Z."/>
        </authorList>
    </citation>
    <scope>NUCLEOTIDE SEQUENCE [LARGE SCALE GENOMIC DNA]</scope>
    <source>
        <strain evidence="1 2">WNB302</strain>
    </source>
</reference>
<keyword evidence="2" id="KW-1185">Reference proteome</keyword>
<organism evidence="1 2">
    <name type="scientific">Winogradskyella aurantia</name>
    <dbReference type="NCBI Taxonomy" id="1915063"/>
    <lineage>
        <taxon>Bacteria</taxon>
        <taxon>Pseudomonadati</taxon>
        <taxon>Bacteroidota</taxon>
        <taxon>Flavobacteriia</taxon>
        <taxon>Flavobacteriales</taxon>
        <taxon>Flavobacteriaceae</taxon>
        <taxon>Winogradskyella</taxon>
    </lineage>
</organism>